<dbReference type="RefSeq" id="WP_183615621.1">
    <property type="nucleotide sequence ID" value="NZ_JACIDY010000001.1"/>
</dbReference>
<dbReference type="EMBL" id="JACIDY010000001">
    <property type="protein sequence ID" value="MBB3938739.1"/>
    <property type="molecule type" value="Genomic_DNA"/>
</dbReference>
<dbReference type="Pfam" id="PF10118">
    <property type="entry name" value="Metal_hydrol"/>
    <property type="match status" value="1"/>
</dbReference>
<proteinExistence type="predicted"/>
<evidence type="ECO:0000313" key="1">
    <source>
        <dbReference type="EMBL" id="MBB3938739.1"/>
    </source>
</evidence>
<evidence type="ECO:0008006" key="3">
    <source>
        <dbReference type="Google" id="ProtNLM"/>
    </source>
</evidence>
<dbReference type="Proteomes" id="UP000561459">
    <property type="component" value="Unassembled WGS sequence"/>
</dbReference>
<protein>
    <recommendedName>
        <fullName evidence="3">Metal-dependent hydrolase</fullName>
    </recommendedName>
</protein>
<reference evidence="1 2" key="1">
    <citation type="submission" date="2020-08" db="EMBL/GenBank/DDBJ databases">
        <title>Genomic Encyclopedia of Type Strains, Phase IV (KMG-IV): sequencing the most valuable type-strain genomes for metagenomic binning, comparative biology and taxonomic classification.</title>
        <authorList>
            <person name="Goeker M."/>
        </authorList>
    </citation>
    <scope>NUCLEOTIDE SEQUENCE [LARGE SCALE GENOMIC DNA]</scope>
    <source>
        <strain evidence="1 2">DSM 27568</strain>
    </source>
</reference>
<comment type="caution">
    <text evidence="1">The sequence shown here is derived from an EMBL/GenBank/DDBJ whole genome shotgun (WGS) entry which is preliminary data.</text>
</comment>
<dbReference type="InterPro" id="IPR016516">
    <property type="entry name" value="UCP07580"/>
</dbReference>
<dbReference type="PANTHER" id="PTHR39456">
    <property type="entry name" value="METAL-DEPENDENT HYDROLASE"/>
    <property type="match status" value="1"/>
</dbReference>
<name>A0A7W6BZ43_9SPHN</name>
<dbReference type="SUPFAM" id="SSF47240">
    <property type="entry name" value="Ferritin-like"/>
    <property type="match status" value="1"/>
</dbReference>
<dbReference type="AlphaFoldDB" id="A0A7W6BZ43"/>
<dbReference type="PANTHER" id="PTHR39456:SF1">
    <property type="entry name" value="METAL-DEPENDENT HYDROLASE"/>
    <property type="match status" value="1"/>
</dbReference>
<sequence length="296" mass="34146">MDIIVRFPKFSFHDLPKVWARNRAFVYDRNATSFIPTPMEPWLIRILQSAVERLGPGDAALKEDVKAFIGQESQHFRQHRLFNKAIADQGYPGLMEFEKRLADDLVEFEKNRSLKFLLAYADGFESMGAVSAQLWFDELKPFVSQADPRIADLWGWHLAEEFEHRSVMFDFYKALFCRGPVNAVINGYFYRLYGLWFAMKHLGGYTGQMIGYMAKQDRPGMSPGDKAQVKADIAAYIPIYRKAMARKLARNLLPWYNPRRKKAPRGLREYLARFEEGGEMARGKAAERAGKQPLTS</sequence>
<evidence type="ECO:0000313" key="2">
    <source>
        <dbReference type="Proteomes" id="UP000561459"/>
    </source>
</evidence>
<dbReference type="InterPro" id="IPR009078">
    <property type="entry name" value="Ferritin-like_SF"/>
</dbReference>
<gene>
    <name evidence="1" type="ORF">GGR39_000368</name>
</gene>
<organism evidence="1 2">
    <name type="scientific">Novosphingobium fluoreni</name>
    <dbReference type="NCBI Taxonomy" id="1391222"/>
    <lineage>
        <taxon>Bacteria</taxon>
        <taxon>Pseudomonadati</taxon>
        <taxon>Pseudomonadota</taxon>
        <taxon>Alphaproteobacteria</taxon>
        <taxon>Sphingomonadales</taxon>
        <taxon>Sphingomonadaceae</taxon>
        <taxon>Novosphingobium</taxon>
    </lineage>
</organism>
<keyword evidence="2" id="KW-1185">Reference proteome</keyword>
<accession>A0A7W6BZ43</accession>